<dbReference type="Proteomes" id="UP001162029">
    <property type="component" value="Unassembled WGS sequence"/>
</dbReference>
<evidence type="ECO:0000313" key="2">
    <source>
        <dbReference type="Proteomes" id="UP001162029"/>
    </source>
</evidence>
<dbReference type="EMBL" id="CANTFM010002680">
    <property type="protein sequence ID" value="CAI5747162.1"/>
    <property type="molecule type" value="Genomic_DNA"/>
</dbReference>
<gene>
    <name evidence="1" type="ORF">PDE001_LOCUS12089</name>
</gene>
<comment type="caution">
    <text evidence="1">The sequence shown here is derived from an EMBL/GenBank/DDBJ whole genome shotgun (WGS) entry which is preliminary data.</text>
</comment>
<accession>A0AAV0VEY2</accession>
<name>A0AAV0VEY2_9STRA</name>
<protein>
    <submittedName>
        <fullName evidence="1">Uncharacterized protein</fullName>
    </submittedName>
</protein>
<dbReference type="AlphaFoldDB" id="A0AAV0VEY2"/>
<evidence type="ECO:0000313" key="1">
    <source>
        <dbReference type="EMBL" id="CAI5747162.1"/>
    </source>
</evidence>
<proteinExistence type="predicted"/>
<reference evidence="1" key="1">
    <citation type="submission" date="2022-12" db="EMBL/GenBank/DDBJ databases">
        <authorList>
            <person name="Webb A."/>
        </authorList>
    </citation>
    <scope>NUCLEOTIDE SEQUENCE</scope>
    <source>
        <strain evidence="1">Pd1</strain>
    </source>
</reference>
<organism evidence="1 2">
    <name type="scientific">Peronospora destructor</name>
    <dbReference type="NCBI Taxonomy" id="86335"/>
    <lineage>
        <taxon>Eukaryota</taxon>
        <taxon>Sar</taxon>
        <taxon>Stramenopiles</taxon>
        <taxon>Oomycota</taxon>
        <taxon>Peronosporomycetes</taxon>
        <taxon>Peronosporales</taxon>
        <taxon>Peronosporaceae</taxon>
        <taxon>Peronospora</taxon>
    </lineage>
</organism>
<sequence>MLSMITATLTRIKISHHVWMSPLVVDLLSATSEEPEVEDLEASDFCKLSEDGPSEEDEVFDVLVNLSSGVSVDPPLDEPSAVTSSVPESSSSSIFQIESPFPMDEEFVEGAFVDFGGNSHLFPL</sequence>
<keyword evidence="2" id="KW-1185">Reference proteome</keyword>